<evidence type="ECO:0000313" key="11">
    <source>
        <dbReference type="EMBL" id="WXK39059.1"/>
    </source>
</evidence>
<feature type="region of interest" description="Disordered" evidence="9">
    <location>
        <begin position="454"/>
        <end position="507"/>
    </location>
</feature>
<evidence type="ECO:0000259" key="10">
    <source>
        <dbReference type="Pfam" id="PF03895"/>
    </source>
</evidence>
<evidence type="ECO:0000256" key="8">
    <source>
        <dbReference type="SAM" id="Coils"/>
    </source>
</evidence>
<evidence type="ECO:0000256" key="6">
    <source>
        <dbReference type="ARBA" id="ARBA00023136"/>
    </source>
</evidence>
<organism evidence="11 12">
    <name type="scientific">Mycetohabitans rhizoxinica</name>
    <dbReference type="NCBI Taxonomy" id="412963"/>
    <lineage>
        <taxon>Bacteria</taxon>
        <taxon>Pseudomonadati</taxon>
        <taxon>Pseudomonadota</taxon>
        <taxon>Betaproteobacteria</taxon>
        <taxon>Burkholderiales</taxon>
        <taxon>Burkholderiaceae</taxon>
        <taxon>Mycetohabitans</taxon>
    </lineage>
</organism>
<protein>
    <submittedName>
        <fullName evidence="11">YadA-like family protein</fullName>
    </submittedName>
</protein>
<evidence type="ECO:0000256" key="9">
    <source>
        <dbReference type="SAM" id="MobiDB-lite"/>
    </source>
</evidence>
<evidence type="ECO:0000256" key="1">
    <source>
        <dbReference type="ARBA" id="ARBA00004241"/>
    </source>
</evidence>
<evidence type="ECO:0000256" key="7">
    <source>
        <dbReference type="ARBA" id="ARBA00023237"/>
    </source>
</evidence>
<dbReference type="SUPFAM" id="SSF101967">
    <property type="entry name" value="Adhesin YadA, collagen-binding domain"/>
    <property type="match status" value="1"/>
</dbReference>
<evidence type="ECO:0000256" key="2">
    <source>
        <dbReference type="ARBA" id="ARBA00004442"/>
    </source>
</evidence>
<sequence>MLATPSRYLDRPQDFQFFDPGYLRFCTMGSSQDNYSPASSILNEYRFQTTWSRHIPFLFRMNSSARLHSEVLERTFFSHSISRLNINKGFQMSGFYYPRRATTYITPSARRSNSITLKLPNKIYALSIASTLIFSDDAIASFPSYEESHLESVMSKLLAPLNSSIKAVEKNLLHAMDVDNCNMNEKLKSLSTRHDDAVSKLKKQLLTQNEALIEKMDYIGSATENRIKSQTRILENKNPEFYQKIIQHSNDQTKSIKSLSQEIRNTKAILERLSFNSESLNNKVDNIPLKIQNQLNKHYETINDAIDDSIEITKNQLKDQEETLGNGLDKLEKRLRTTIKKEVQRINQGNWYEEVKDKVAAESPATVSLQTEVAKANESGYPKLMLSSDKMRPEPELTNAGSPLALTLLDEGGHRAAAQGSKGVYSDPTLANQSGPSRPTLPNRAKLSELALVEPGGPSQPALPNRAKPSEPVPVDQSEPSEPALPNRAKRSEPALVDPGGPSQPALLDRAKLSEPVPVNQGEPSEPALPNRAKRSELALVDQGGPPEPAPMDKSELIEPMPAGDVSAARHPLLDSGGHPKPMLADEVASDRHDISSCNRPGECGGGSARERLRELIGADLPSLVAEKLHIHVDETRVSVGEPGHERRITDVARGTQPTDAVNKAQMDEAVAQVDRNASAGTAAAMAVAGLPQPTLPGKSLMTFAGATYRGQYGVALGISHVTPNNRWVLKFAANANGRGYVGMVAAGGFQW</sequence>
<comment type="subcellular location">
    <subcellularLocation>
        <location evidence="2">Cell outer membrane</location>
    </subcellularLocation>
    <subcellularLocation>
        <location evidence="1">Cell surface</location>
    </subcellularLocation>
</comment>
<dbReference type="Pfam" id="PF03895">
    <property type="entry name" value="YadA_anchor"/>
    <property type="match status" value="1"/>
</dbReference>
<keyword evidence="8" id="KW-0175">Coiled coil</keyword>
<dbReference type="Gene3D" id="2.150.10.10">
    <property type="entry name" value="Serralysin-like metalloprotease, C-terminal"/>
    <property type="match status" value="1"/>
</dbReference>
<feature type="domain" description="Trimeric autotransporter adhesin YadA-like C-terminal membrane anchor" evidence="10">
    <location>
        <begin position="692"/>
        <end position="752"/>
    </location>
</feature>
<keyword evidence="6" id="KW-0472">Membrane</keyword>
<keyword evidence="12" id="KW-1185">Reference proteome</keyword>
<dbReference type="EMBL" id="CP062176">
    <property type="protein sequence ID" value="WXK39059.1"/>
    <property type="molecule type" value="Genomic_DNA"/>
</dbReference>
<keyword evidence="7" id="KW-0998">Cell outer membrane</keyword>
<feature type="coiled-coil region" evidence="8">
    <location>
        <begin position="303"/>
        <end position="334"/>
    </location>
</feature>
<reference evidence="11 12" key="1">
    <citation type="submission" date="2020-09" db="EMBL/GenBank/DDBJ databases">
        <title>Genome sequences of Mycetohabitans spp.</title>
        <authorList>
            <person name="Carter M.E."/>
            <person name="Carpenter S.C.D."/>
            <person name="Bogdanove A.J."/>
        </authorList>
    </citation>
    <scope>NUCLEOTIDE SEQUENCE [LARGE SCALE GENOMIC DNA]</scope>
    <source>
        <strain evidence="11 12">B12</strain>
    </source>
</reference>
<evidence type="ECO:0000256" key="5">
    <source>
        <dbReference type="ARBA" id="ARBA00022729"/>
    </source>
</evidence>
<gene>
    <name evidence="11" type="ORF">IHE29_07090</name>
</gene>
<evidence type="ECO:0000313" key="12">
    <source>
        <dbReference type="Proteomes" id="UP001493153"/>
    </source>
</evidence>
<evidence type="ECO:0000256" key="4">
    <source>
        <dbReference type="ARBA" id="ARBA00022692"/>
    </source>
</evidence>
<feature type="region of interest" description="Disordered" evidence="9">
    <location>
        <begin position="414"/>
        <end position="442"/>
    </location>
</feature>
<name>A0ABZ2Q343_9BURK</name>
<dbReference type="InterPro" id="IPR045584">
    <property type="entry name" value="Pilin-like"/>
</dbReference>
<keyword evidence="4" id="KW-0812">Transmembrane</keyword>
<evidence type="ECO:0000256" key="3">
    <source>
        <dbReference type="ARBA" id="ARBA00022452"/>
    </source>
</evidence>
<dbReference type="RefSeq" id="WP_237070643.1">
    <property type="nucleotide sequence ID" value="NZ_CP062176.1"/>
</dbReference>
<dbReference type="Gene3D" id="3.30.1300.30">
    <property type="entry name" value="GSPII I/J protein-like"/>
    <property type="match status" value="1"/>
</dbReference>
<dbReference type="SUPFAM" id="SSF54523">
    <property type="entry name" value="Pili subunits"/>
    <property type="match status" value="1"/>
</dbReference>
<keyword evidence="3" id="KW-1134">Transmembrane beta strand</keyword>
<keyword evidence="5" id="KW-0732">Signal</keyword>
<proteinExistence type="predicted"/>
<dbReference type="InterPro" id="IPR011049">
    <property type="entry name" value="Serralysin-like_metalloprot_C"/>
</dbReference>
<dbReference type="Proteomes" id="UP001493153">
    <property type="component" value="Chromosome"/>
</dbReference>
<accession>A0ABZ2Q343</accession>
<dbReference type="InterPro" id="IPR005594">
    <property type="entry name" value="YadA_C"/>
</dbReference>